<evidence type="ECO:0000313" key="2">
    <source>
        <dbReference type="EMBL" id="AIN75489.1"/>
    </source>
</evidence>
<evidence type="ECO:0000256" key="1">
    <source>
        <dbReference type="SAM" id="Phobius"/>
    </source>
</evidence>
<keyword evidence="1" id="KW-0812">Transmembrane</keyword>
<sequence length="156" mass="17165">MSVVSVIYYSGILLLIWYLLLIMCTMSTPSGLMLVFLGLVVSSVYGLFLYVGDIFSYLLFMVYVGGLLVLLIYLIMLSSNYFTSYSGVAQMLLFGLMMIMGYAWMSSYIPLNISTMNKSMEFSGLIVLGGLLTFVFIYICNIVGVGGSSINIGKVS</sequence>
<feature type="transmembrane region" description="Helical" evidence="1">
    <location>
        <begin position="6"/>
        <end position="24"/>
    </location>
</feature>
<feature type="transmembrane region" description="Helical" evidence="1">
    <location>
        <begin position="125"/>
        <end position="146"/>
    </location>
</feature>
<feature type="transmembrane region" description="Helical" evidence="1">
    <location>
        <begin position="88"/>
        <end position="105"/>
    </location>
</feature>
<geneLocation type="mitochondrion" evidence="2"/>
<dbReference type="EMBL" id="KM083123">
    <property type="protein sequence ID" value="AIN75489.1"/>
    <property type="molecule type" value="Genomic_DNA"/>
</dbReference>
<reference evidence="2" key="1">
    <citation type="journal article" date="2014" name="Mitochondrial DNA">
        <title>The complete mitochondrial genome of Chinese land snail Mastigeulota kiangsinensis (Gastropoda: Pulmonata: Bradybaenidae).</title>
        <authorList>
            <person name="Deng P.J."/>
            <person name="Wang W.M."/>
            <person name="Huang X.C."/>
            <person name="Wu X.P."/>
            <person name="Xie G.L."/>
            <person name="Ouyang S."/>
        </authorList>
    </citation>
    <scope>NUCLEOTIDE SEQUENCE</scope>
</reference>
<keyword evidence="1" id="KW-1133">Transmembrane helix</keyword>
<gene>
    <name evidence="2" type="primary">nad6</name>
</gene>
<feature type="transmembrane region" description="Helical" evidence="1">
    <location>
        <begin position="31"/>
        <end position="51"/>
    </location>
</feature>
<accession>A0A0U1XAK2</accession>
<dbReference type="AlphaFoldDB" id="A0A0U1XAK2"/>
<feature type="transmembrane region" description="Helical" evidence="1">
    <location>
        <begin position="57"/>
        <end position="76"/>
    </location>
</feature>
<keyword evidence="1" id="KW-0472">Membrane</keyword>
<proteinExistence type="predicted"/>
<keyword evidence="2" id="KW-0496">Mitochondrion</keyword>
<name>A0A0U1XAK2_MASKI</name>
<organism evidence="2">
    <name type="scientific">Mastigeulota kiangsinensis</name>
    <name type="common">Chinese land snail</name>
    <dbReference type="NCBI Taxonomy" id="1544384"/>
    <lineage>
        <taxon>Eukaryota</taxon>
        <taxon>Metazoa</taxon>
        <taxon>Spiralia</taxon>
        <taxon>Lophotrochozoa</taxon>
        <taxon>Mollusca</taxon>
        <taxon>Gastropoda</taxon>
        <taxon>Heterobranchia</taxon>
        <taxon>Euthyneura</taxon>
        <taxon>Panpulmonata</taxon>
        <taxon>Eupulmonata</taxon>
        <taxon>Stylommatophora</taxon>
        <taxon>Helicina</taxon>
        <taxon>Camaenoidea</taxon>
        <taxon>Camaenidae</taxon>
        <taxon>Mastigeulota</taxon>
    </lineage>
</organism>
<protein>
    <submittedName>
        <fullName evidence="2">NADH dehydrogenase subunit 6</fullName>
    </submittedName>
</protein>